<protein>
    <submittedName>
        <fullName evidence="3">Uncharacterized protein</fullName>
    </submittedName>
</protein>
<feature type="coiled-coil region" evidence="1">
    <location>
        <begin position="87"/>
        <end position="140"/>
    </location>
</feature>
<comment type="caution">
    <text evidence="3">The sequence shown here is derived from an EMBL/GenBank/DDBJ whole genome shotgun (WGS) entry which is preliminary data.</text>
</comment>
<feature type="compositionally biased region" description="Basic and acidic residues" evidence="2">
    <location>
        <begin position="41"/>
        <end position="68"/>
    </location>
</feature>
<feature type="region of interest" description="Disordered" evidence="2">
    <location>
        <begin position="216"/>
        <end position="253"/>
    </location>
</feature>
<dbReference type="Proteomes" id="UP000265515">
    <property type="component" value="Unassembled WGS sequence"/>
</dbReference>
<dbReference type="AlphaFoldDB" id="A0A388LL48"/>
<dbReference type="EMBL" id="BFEA01000423">
    <property type="protein sequence ID" value="GBG82945.1"/>
    <property type="molecule type" value="Genomic_DNA"/>
</dbReference>
<feature type="region of interest" description="Disordered" evidence="2">
    <location>
        <begin position="1"/>
        <end position="68"/>
    </location>
</feature>
<evidence type="ECO:0000256" key="2">
    <source>
        <dbReference type="SAM" id="MobiDB-lite"/>
    </source>
</evidence>
<keyword evidence="4" id="KW-1185">Reference proteome</keyword>
<evidence type="ECO:0000256" key="1">
    <source>
        <dbReference type="SAM" id="Coils"/>
    </source>
</evidence>
<sequence>MVGHGNGRDYDGSNHNRGRDYGGHRVYGRGHRGYESDQSDGGDRSYDGDQRLGGERNFDRGTRRQALDPLESKVVEIGKRVAAVCQYVEAEQQKKVVKERRKAERKEAEERAEAERAAVVLNKQRKEEQARKEADAKEELHKSLAIRMVVRVGELREEVREDVRQKIREAINELCMIVTHWKHKKKDPVEFTAGSRASSSKTEELNLQTRRLCVSEKRKRGPEVPIEGSPPMELPSKRTPVRAVQGAGGTRRLTRARTCKQKVATPKKTPPSIRKKTPATIGVVGRLRFEKRVLNDLKNLDAVVLQNICKDESIPYNRKFGVIFDIATYRTHVAYGTDNDEELIAPPVVSADAVAEEDREEKEG</sequence>
<keyword evidence="1" id="KW-0175">Coiled coil</keyword>
<gene>
    <name evidence="3" type="ORF">CBR_g36472</name>
</gene>
<evidence type="ECO:0000313" key="3">
    <source>
        <dbReference type="EMBL" id="GBG82945.1"/>
    </source>
</evidence>
<evidence type="ECO:0000313" key="4">
    <source>
        <dbReference type="Proteomes" id="UP000265515"/>
    </source>
</evidence>
<feature type="compositionally biased region" description="Basic and acidic residues" evidence="2">
    <location>
        <begin position="1"/>
        <end position="23"/>
    </location>
</feature>
<dbReference type="Gramene" id="GBG82945">
    <property type="protein sequence ID" value="GBG82945"/>
    <property type="gene ID" value="CBR_g36472"/>
</dbReference>
<proteinExistence type="predicted"/>
<accession>A0A388LL48</accession>
<reference evidence="3 4" key="1">
    <citation type="journal article" date="2018" name="Cell">
        <title>The Chara Genome: Secondary Complexity and Implications for Plant Terrestrialization.</title>
        <authorList>
            <person name="Nishiyama T."/>
            <person name="Sakayama H."/>
            <person name="Vries J.D."/>
            <person name="Buschmann H."/>
            <person name="Saint-Marcoux D."/>
            <person name="Ullrich K.K."/>
            <person name="Haas F.B."/>
            <person name="Vanderstraeten L."/>
            <person name="Becker D."/>
            <person name="Lang D."/>
            <person name="Vosolsobe S."/>
            <person name="Rombauts S."/>
            <person name="Wilhelmsson P.K.I."/>
            <person name="Janitza P."/>
            <person name="Kern R."/>
            <person name="Heyl A."/>
            <person name="Rumpler F."/>
            <person name="Villalobos L.I.A.C."/>
            <person name="Clay J.M."/>
            <person name="Skokan R."/>
            <person name="Toyoda A."/>
            <person name="Suzuki Y."/>
            <person name="Kagoshima H."/>
            <person name="Schijlen E."/>
            <person name="Tajeshwar N."/>
            <person name="Catarino B."/>
            <person name="Hetherington A.J."/>
            <person name="Saltykova A."/>
            <person name="Bonnot C."/>
            <person name="Breuninger H."/>
            <person name="Symeonidi A."/>
            <person name="Radhakrishnan G.V."/>
            <person name="Van Nieuwerburgh F."/>
            <person name="Deforce D."/>
            <person name="Chang C."/>
            <person name="Karol K.G."/>
            <person name="Hedrich R."/>
            <person name="Ulvskov P."/>
            <person name="Glockner G."/>
            <person name="Delwiche C.F."/>
            <person name="Petrasek J."/>
            <person name="Van de Peer Y."/>
            <person name="Friml J."/>
            <person name="Beilby M."/>
            <person name="Dolan L."/>
            <person name="Kohara Y."/>
            <person name="Sugano S."/>
            <person name="Fujiyama A."/>
            <person name="Delaux P.-M."/>
            <person name="Quint M."/>
            <person name="TheiBen G."/>
            <person name="Hagemann M."/>
            <person name="Harholt J."/>
            <person name="Dunand C."/>
            <person name="Zachgo S."/>
            <person name="Langdale J."/>
            <person name="Maumus F."/>
            <person name="Straeten D.V.D."/>
            <person name="Gould S.B."/>
            <person name="Rensing S.A."/>
        </authorList>
    </citation>
    <scope>NUCLEOTIDE SEQUENCE [LARGE SCALE GENOMIC DNA]</scope>
    <source>
        <strain evidence="3 4">S276</strain>
    </source>
</reference>
<organism evidence="3 4">
    <name type="scientific">Chara braunii</name>
    <name type="common">Braun's stonewort</name>
    <dbReference type="NCBI Taxonomy" id="69332"/>
    <lineage>
        <taxon>Eukaryota</taxon>
        <taxon>Viridiplantae</taxon>
        <taxon>Streptophyta</taxon>
        <taxon>Charophyceae</taxon>
        <taxon>Charales</taxon>
        <taxon>Characeae</taxon>
        <taxon>Chara</taxon>
    </lineage>
</organism>
<name>A0A388LL48_CHABU</name>